<dbReference type="PANTHER" id="PTHR31111:SF133">
    <property type="entry name" value="OS07G0196600 PROTEIN"/>
    <property type="match status" value="1"/>
</dbReference>
<dbReference type="SUPFAM" id="SSF81383">
    <property type="entry name" value="F-box domain"/>
    <property type="match status" value="1"/>
</dbReference>
<sequence length="197" mass="21940">MASSLVRGADPLAANDGVLPTDVLREILLRVPAMALCRLRLVCRSWRSLTSDPRFATAHTARHPLLVGLEYGLDEIHVIDLYSGSIVKRINGLRRFWSSHLSVQDGLVCVWNRGRSIDEHDLVLNPATGAVIILPDGNRTRRVVACVLGHVSSTGQYKLVRVSIYRRKVEERRKAAFEVIKLGGGENSWREMPSPVL</sequence>
<evidence type="ECO:0000259" key="1">
    <source>
        <dbReference type="PROSITE" id="PS50181"/>
    </source>
</evidence>
<keyword evidence="3" id="KW-1185">Reference proteome</keyword>
<reference evidence="2" key="1">
    <citation type="submission" date="2020-07" db="EMBL/GenBank/DDBJ databases">
        <title>Genome sequence and genetic diversity analysis of an under-domesticated orphan crop, white fonio (Digitaria exilis).</title>
        <authorList>
            <person name="Bennetzen J.L."/>
            <person name="Chen S."/>
            <person name="Ma X."/>
            <person name="Wang X."/>
            <person name="Yssel A.E.J."/>
            <person name="Chaluvadi S.R."/>
            <person name="Johnson M."/>
            <person name="Gangashetty P."/>
            <person name="Hamidou F."/>
            <person name="Sanogo M.D."/>
            <person name="Zwaenepoel A."/>
            <person name="Wallace J."/>
            <person name="Van De Peer Y."/>
            <person name="Van Deynze A."/>
        </authorList>
    </citation>
    <scope>NUCLEOTIDE SEQUENCE</scope>
    <source>
        <tissue evidence="2">Leaves</tissue>
    </source>
</reference>
<evidence type="ECO:0000313" key="2">
    <source>
        <dbReference type="EMBL" id="KAF8668608.1"/>
    </source>
</evidence>
<dbReference type="InterPro" id="IPR036047">
    <property type="entry name" value="F-box-like_dom_sf"/>
</dbReference>
<feature type="domain" description="F-box" evidence="1">
    <location>
        <begin position="13"/>
        <end position="58"/>
    </location>
</feature>
<dbReference type="PROSITE" id="PS50181">
    <property type="entry name" value="FBOX"/>
    <property type="match status" value="1"/>
</dbReference>
<dbReference type="SMART" id="SM00256">
    <property type="entry name" value="FBOX"/>
    <property type="match status" value="1"/>
</dbReference>
<dbReference type="PANTHER" id="PTHR31111">
    <property type="entry name" value="BNAA05G37150D PROTEIN-RELATED"/>
    <property type="match status" value="1"/>
</dbReference>
<dbReference type="OrthoDB" id="666248at2759"/>
<evidence type="ECO:0000313" key="3">
    <source>
        <dbReference type="Proteomes" id="UP000636709"/>
    </source>
</evidence>
<proteinExistence type="predicted"/>
<dbReference type="Pfam" id="PF08268">
    <property type="entry name" value="FBA_3"/>
    <property type="match status" value="1"/>
</dbReference>
<dbReference type="CDD" id="cd22157">
    <property type="entry name" value="F-box_AtFBW1-like"/>
    <property type="match status" value="1"/>
</dbReference>
<dbReference type="Gene3D" id="1.20.1280.50">
    <property type="match status" value="1"/>
</dbReference>
<gene>
    <name evidence="2" type="ORF">HU200_051782</name>
</gene>
<dbReference type="Pfam" id="PF00646">
    <property type="entry name" value="F-box"/>
    <property type="match status" value="1"/>
</dbReference>
<dbReference type="EMBL" id="JACEFO010002273">
    <property type="protein sequence ID" value="KAF8668608.1"/>
    <property type="molecule type" value="Genomic_DNA"/>
</dbReference>
<dbReference type="InterPro" id="IPR013187">
    <property type="entry name" value="F-box-assoc_dom_typ3"/>
</dbReference>
<comment type="caution">
    <text evidence="2">The sequence shown here is derived from an EMBL/GenBank/DDBJ whole genome shotgun (WGS) entry which is preliminary data.</text>
</comment>
<accession>A0A835AQB8</accession>
<organism evidence="2 3">
    <name type="scientific">Digitaria exilis</name>
    <dbReference type="NCBI Taxonomy" id="1010633"/>
    <lineage>
        <taxon>Eukaryota</taxon>
        <taxon>Viridiplantae</taxon>
        <taxon>Streptophyta</taxon>
        <taxon>Embryophyta</taxon>
        <taxon>Tracheophyta</taxon>
        <taxon>Spermatophyta</taxon>
        <taxon>Magnoliopsida</taxon>
        <taxon>Liliopsida</taxon>
        <taxon>Poales</taxon>
        <taxon>Poaceae</taxon>
        <taxon>PACMAD clade</taxon>
        <taxon>Panicoideae</taxon>
        <taxon>Panicodae</taxon>
        <taxon>Paniceae</taxon>
        <taxon>Anthephorinae</taxon>
        <taxon>Digitaria</taxon>
    </lineage>
</organism>
<dbReference type="InterPro" id="IPR001810">
    <property type="entry name" value="F-box_dom"/>
</dbReference>
<name>A0A835AQB8_9POAL</name>
<dbReference type="Proteomes" id="UP000636709">
    <property type="component" value="Unassembled WGS sequence"/>
</dbReference>
<protein>
    <recommendedName>
        <fullName evidence="1">F-box domain-containing protein</fullName>
    </recommendedName>
</protein>
<dbReference type="AlphaFoldDB" id="A0A835AQB8"/>